<evidence type="ECO:0008006" key="9">
    <source>
        <dbReference type="Google" id="ProtNLM"/>
    </source>
</evidence>
<dbReference type="AlphaFoldDB" id="A0A2A6ZYE4"/>
<protein>
    <recommendedName>
        <fullName evidence="9">Lipoprotein</fullName>
    </recommendedName>
</protein>
<feature type="region of interest" description="Disordered" evidence="1">
    <location>
        <begin position="22"/>
        <end position="44"/>
    </location>
</feature>
<accession>A0A2A6ZYE4</accession>
<evidence type="ECO:0000313" key="8">
    <source>
        <dbReference type="Proteomes" id="UP000260733"/>
    </source>
</evidence>
<proteinExistence type="predicted"/>
<evidence type="ECO:0000313" key="4">
    <source>
        <dbReference type="EMBL" id="PDX84651.1"/>
    </source>
</evidence>
<gene>
    <name evidence="3" type="ORF">CGS55_11000</name>
    <name evidence="4" type="ORF">CGS59_03885</name>
    <name evidence="5" type="ORF">DW855_00285</name>
</gene>
<dbReference type="PROSITE" id="PS51257">
    <property type="entry name" value="PROKAR_LIPOPROTEIN"/>
    <property type="match status" value="1"/>
</dbReference>
<evidence type="ECO:0000313" key="6">
    <source>
        <dbReference type="Proteomes" id="UP000219901"/>
    </source>
</evidence>
<evidence type="ECO:0000256" key="1">
    <source>
        <dbReference type="SAM" id="MobiDB-lite"/>
    </source>
</evidence>
<evidence type="ECO:0000313" key="3">
    <source>
        <dbReference type="EMBL" id="PDX71924.1"/>
    </source>
</evidence>
<dbReference type="EMBL" id="NMTV01000064">
    <property type="protein sequence ID" value="PDX71924.1"/>
    <property type="molecule type" value="Genomic_DNA"/>
</dbReference>
<dbReference type="Proteomes" id="UP000260733">
    <property type="component" value="Unassembled WGS sequence"/>
</dbReference>
<dbReference type="Proteomes" id="UP000219901">
    <property type="component" value="Unassembled WGS sequence"/>
</dbReference>
<feature type="compositionally biased region" description="Polar residues" evidence="1">
    <location>
        <begin position="35"/>
        <end position="44"/>
    </location>
</feature>
<comment type="caution">
    <text evidence="3">The sequence shown here is derived from an EMBL/GenBank/DDBJ whole genome shotgun (WGS) entry which is preliminary data.</text>
</comment>
<dbReference type="RefSeq" id="WP_097778995.1">
    <property type="nucleotide sequence ID" value="NZ_DAWDHA010000105.1"/>
</dbReference>
<dbReference type="EMBL" id="NMTZ01000011">
    <property type="protein sequence ID" value="PDX84651.1"/>
    <property type="molecule type" value="Genomic_DNA"/>
</dbReference>
<feature type="chain" id="PRO_5015078023" description="Lipoprotein" evidence="2">
    <location>
        <begin position="23"/>
        <end position="158"/>
    </location>
</feature>
<dbReference type="Proteomes" id="UP000220480">
    <property type="component" value="Unassembled WGS sequence"/>
</dbReference>
<sequence>MKKVIYLFVLCMVLGLAGCGQSQENKESSTESTSVQVENKNVSDIVSNEHLTNNDTANFQMPEEGYYSNDFDEILNITKEDDGTYRIEYSVTHLLYVENAIGTYDSETGILSFSGKDDRGNDIKAEIENKGDHLEVTVTQSNYEDIIGTKQEFFQADE</sequence>
<reference evidence="3" key="2">
    <citation type="submission" date="2017-07" db="EMBL/GenBank/DDBJ databases">
        <authorList>
            <person name="Sun Z.S."/>
            <person name="Albrecht U."/>
            <person name="Echele G."/>
            <person name="Lee C.C."/>
        </authorList>
    </citation>
    <scope>NUCLEOTIDE SEQUENCE</scope>
    <source>
        <strain evidence="3">CNCM I 4546</strain>
        <strain evidence="4">CNCM I 4644</strain>
    </source>
</reference>
<dbReference type="EMBL" id="QVFB01000001">
    <property type="protein sequence ID" value="RGC21534.1"/>
    <property type="molecule type" value="Genomic_DNA"/>
</dbReference>
<organism evidence="3 6">
    <name type="scientific">Faecalibacterium prausnitzii</name>
    <dbReference type="NCBI Taxonomy" id="853"/>
    <lineage>
        <taxon>Bacteria</taxon>
        <taxon>Bacillati</taxon>
        <taxon>Bacillota</taxon>
        <taxon>Clostridia</taxon>
        <taxon>Eubacteriales</taxon>
        <taxon>Oscillospiraceae</taxon>
        <taxon>Faecalibacterium</taxon>
    </lineage>
</organism>
<evidence type="ECO:0000313" key="7">
    <source>
        <dbReference type="Proteomes" id="UP000220480"/>
    </source>
</evidence>
<feature type="signal peptide" evidence="2">
    <location>
        <begin position="1"/>
        <end position="22"/>
    </location>
</feature>
<evidence type="ECO:0000313" key="5">
    <source>
        <dbReference type="EMBL" id="RGC21534.1"/>
    </source>
</evidence>
<reference evidence="5 8" key="3">
    <citation type="submission" date="2018-08" db="EMBL/GenBank/DDBJ databases">
        <title>A genome reference for cultivated species of the human gut microbiota.</title>
        <authorList>
            <person name="Zou Y."/>
            <person name="Xue W."/>
            <person name="Luo G."/>
        </authorList>
    </citation>
    <scope>NUCLEOTIDE SEQUENCE [LARGE SCALE GENOMIC DNA]</scope>
    <source>
        <strain evidence="5 8">AM37-13AC</strain>
    </source>
</reference>
<reference evidence="6 7" key="1">
    <citation type="journal article" date="2017" name="Front. Microbiol.">
        <title>New Insights into the Diversity of the Genus Faecalibacterium.</title>
        <authorList>
            <person name="Benevides L."/>
            <person name="Burman S."/>
            <person name="Martin R."/>
            <person name="Robert V."/>
            <person name="Thomas M."/>
            <person name="Miquel S."/>
            <person name="Chain F."/>
            <person name="Sokol H."/>
            <person name="Bermudez-Humaran L.G."/>
            <person name="Morrison M."/>
            <person name="Langella P."/>
            <person name="Azevedo V.A."/>
            <person name="Chatel J.M."/>
            <person name="Soares S."/>
        </authorList>
    </citation>
    <scope>NUCLEOTIDE SEQUENCE [LARGE SCALE GENOMIC DNA]</scope>
    <source>
        <strain evidence="3 6">CNCM I 4546</strain>
        <strain evidence="4 7">CNCM I 4644</strain>
    </source>
</reference>
<keyword evidence="2" id="KW-0732">Signal</keyword>
<name>A0A2A6ZYE4_9FIRM</name>
<evidence type="ECO:0000256" key="2">
    <source>
        <dbReference type="SAM" id="SignalP"/>
    </source>
</evidence>